<comment type="caution">
    <text evidence="2">The sequence shown here is derived from an EMBL/GenBank/DDBJ whole genome shotgun (WGS) entry which is preliminary data.</text>
</comment>
<sequence length="422" mass="47542">MTWPLAWMLFALVLWLLSTGLVRTERAYEFPFLAGLMAFSFLLPQIPSVAGDPAVTEAAFTKTLAMTLLCLVMLWLGWGSRRAPISFFEDTFSEKRLLNAALAMSLIGAFFFFQLSRMSNELTVGVQMSGTGVAYLFFARLMIYGLAIATLCYARRPSRFAGFIILFDLFFCIDRILVTGKRGEALEIVIIFALSFWFHRGWKPPRSALVAMILATTLVMSSLSDYRQITREDEGFDITRIAQIDLVENFQEMLASGGLELRNAVQRIEQIDRSGEFDYGAVHWNRLVFAFVPAQIVGTPTKAALYLPVPLPPRDYLPPTGTTETGMVDAFLSFWYFGALKFFLLAYVLSRVWASANAGSTTAQIVYMLSVVPAMHAISHITDWVLQVWVHMLVFLMPALLLAAARRRRPRRWGTPAMELRA</sequence>
<feature type="transmembrane region" description="Helical" evidence="1">
    <location>
        <begin position="208"/>
        <end position="226"/>
    </location>
</feature>
<keyword evidence="1" id="KW-0472">Membrane</keyword>
<organism evidence="2 3">
    <name type="scientific">Neoaquamicrobium microcysteis</name>
    <dbReference type="NCBI Taxonomy" id="2682781"/>
    <lineage>
        <taxon>Bacteria</taxon>
        <taxon>Pseudomonadati</taxon>
        <taxon>Pseudomonadota</taxon>
        <taxon>Alphaproteobacteria</taxon>
        <taxon>Hyphomicrobiales</taxon>
        <taxon>Phyllobacteriaceae</taxon>
        <taxon>Neoaquamicrobium</taxon>
    </lineage>
</organism>
<feature type="transmembrane region" description="Helical" evidence="1">
    <location>
        <begin position="287"/>
        <end position="307"/>
    </location>
</feature>
<accession>A0A5D4GUN7</accession>
<evidence type="ECO:0000313" key="2">
    <source>
        <dbReference type="EMBL" id="TYR31623.1"/>
    </source>
</evidence>
<dbReference type="AlphaFoldDB" id="A0A5D4GUN7"/>
<reference evidence="2 3" key="1">
    <citation type="submission" date="2019-08" db="EMBL/GenBank/DDBJ databases">
        <authorList>
            <person name="Seo Y.L."/>
        </authorList>
    </citation>
    <scope>NUCLEOTIDE SEQUENCE [LARGE SCALE GENOMIC DNA]</scope>
    <source>
        <strain evidence="2 3">MaA-C15</strain>
    </source>
</reference>
<dbReference type="RefSeq" id="WP_148915594.1">
    <property type="nucleotide sequence ID" value="NZ_VSZS01000064.1"/>
</dbReference>
<feature type="transmembrane region" description="Helical" evidence="1">
    <location>
        <begin position="59"/>
        <end position="77"/>
    </location>
</feature>
<keyword evidence="1" id="KW-0812">Transmembrane</keyword>
<keyword evidence="3" id="KW-1185">Reference proteome</keyword>
<evidence type="ECO:0000313" key="3">
    <source>
        <dbReference type="Proteomes" id="UP000323258"/>
    </source>
</evidence>
<evidence type="ECO:0000256" key="1">
    <source>
        <dbReference type="SAM" id="Phobius"/>
    </source>
</evidence>
<reference evidence="2 3" key="2">
    <citation type="submission" date="2019-09" db="EMBL/GenBank/DDBJ databases">
        <title>Mesorhizobium sp. MaA-C15 isolated from Microcystis aeruginosa.</title>
        <authorList>
            <person name="Jeong S.E."/>
            <person name="Jin H.M."/>
            <person name="Jeon C.O."/>
        </authorList>
    </citation>
    <scope>NUCLEOTIDE SEQUENCE [LARGE SCALE GENOMIC DNA]</scope>
    <source>
        <strain evidence="2 3">MaA-C15</strain>
    </source>
</reference>
<dbReference type="EMBL" id="VSZS01000064">
    <property type="protein sequence ID" value="TYR31623.1"/>
    <property type="molecule type" value="Genomic_DNA"/>
</dbReference>
<feature type="transmembrane region" description="Helical" evidence="1">
    <location>
        <begin position="361"/>
        <end position="378"/>
    </location>
</feature>
<feature type="transmembrane region" description="Helical" evidence="1">
    <location>
        <begin position="160"/>
        <end position="178"/>
    </location>
</feature>
<feature type="transmembrane region" description="Helical" evidence="1">
    <location>
        <begin position="384"/>
        <end position="405"/>
    </location>
</feature>
<keyword evidence="1" id="KW-1133">Transmembrane helix</keyword>
<name>A0A5D4GUN7_9HYPH</name>
<feature type="transmembrane region" description="Helical" evidence="1">
    <location>
        <begin position="97"/>
        <end position="113"/>
    </location>
</feature>
<protein>
    <submittedName>
        <fullName evidence="2">Oligosaccharide repeat unit polymerase</fullName>
    </submittedName>
</protein>
<proteinExistence type="predicted"/>
<dbReference type="Proteomes" id="UP000323258">
    <property type="component" value="Unassembled WGS sequence"/>
</dbReference>
<feature type="transmembrane region" description="Helical" evidence="1">
    <location>
        <begin position="30"/>
        <end position="47"/>
    </location>
</feature>
<dbReference type="OrthoDB" id="9798095at2"/>
<gene>
    <name evidence="2" type="ORF">FY036_15265</name>
</gene>
<feature type="transmembrane region" description="Helical" evidence="1">
    <location>
        <begin position="133"/>
        <end position="154"/>
    </location>
</feature>
<feature type="transmembrane region" description="Helical" evidence="1">
    <location>
        <begin position="327"/>
        <end position="349"/>
    </location>
</feature>